<dbReference type="AlphaFoldDB" id="A0A9X4KEJ1"/>
<dbReference type="EMBL" id="JAPDHZ010000002">
    <property type="protein sequence ID" value="MDG0790602.1"/>
    <property type="molecule type" value="Genomic_DNA"/>
</dbReference>
<dbReference type="InterPro" id="IPR012349">
    <property type="entry name" value="Split_barrel_FMN-bd"/>
</dbReference>
<dbReference type="InterPro" id="IPR024747">
    <property type="entry name" value="Pyridox_Oxase-rel"/>
</dbReference>
<sequence>MRRKEFEVEDRETCEAFLNERDDGVLTFIGSDGWPKAVPLNYAYAAGNVYFHGSKKGEKMNGLAENNRAEFIVYEAHAFIPSYYSDPLMACPATLYFRSVRIRGRVEQVEDATEKATALSALMAKLQPEGGHLPIDAGNPKYAAQLKGVAVLRLAIEAMTGKFKFGQNLSDKKRSEVIGGLEERGRPGDPLTVSFMKEWAPKQN</sequence>
<dbReference type="Pfam" id="PF12900">
    <property type="entry name" value="Pyridox_ox_2"/>
    <property type="match status" value="1"/>
</dbReference>
<protein>
    <submittedName>
        <fullName evidence="2">Pyridoxamine 5'-phosphate oxidase family protein</fullName>
    </submittedName>
</protein>
<accession>A0A9X4KEJ1</accession>
<evidence type="ECO:0000313" key="2">
    <source>
        <dbReference type="EMBL" id="MDG0790602.1"/>
    </source>
</evidence>
<comment type="caution">
    <text evidence="2">The sequence shown here is derived from an EMBL/GenBank/DDBJ whole genome shotgun (WGS) entry which is preliminary data.</text>
</comment>
<proteinExistence type="predicted"/>
<dbReference type="RefSeq" id="WP_277564420.1">
    <property type="nucleotide sequence ID" value="NZ_JAPDHZ010000002.1"/>
</dbReference>
<dbReference type="PANTHER" id="PTHR34071:SF2">
    <property type="entry name" value="FLAVIN-NUCLEOTIDE-BINDING PROTEIN"/>
    <property type="match status" value="1"/>
</dbReference>
<gene>
    <name evidence="2" type="ORF">OMP38_06840</name>
</gene>
<dbReference type="Gene3D" id="2.30.110.10">
    <property type="entry name" value="Electron Transport, Fmn-binding Protein, Chain A"/>
    <property type="match status" value="1"/>
</dbReference>
<organism evidence="2 3">
    <name type="scientific">Cohnella ginsengisoli</name>
    <dbReference type="NCBI Taxonomy" id="425004"/>
    <lineage>
        <taxon>Bacteria</taxon>
        <taxon>Bacillati</taxon>
        <taxon>Bacillota</taxon>
        <taxon>Bacilli</taxon>
        <taxon>Bacillales</taxon>
        <taxon>Paenibacillaceae</taxon>
        <taxon>Cohnella</taxon>
    </lineage>
</organism>
<keyword evidence="3" id="KW-1185">Reference proteome</keyword>
<reference evidence="2 3" key="1">
    <citation type="submission" date="2022-10" db="EMBL/GenBank/DDBJ databases">
        <title>Comparative genomic analysis of Cohnella hashimotonis sp. nov., isolated from the International Space Station.</title>
        <authorList>
            <person name="Simpson A."/>
            <person name="Venkateswaran K."/>
        </authorList>
    </citation>
    <scope>NUCLEOTIDE SEQUENCE [LARGE SCALE GENOMIC DNA]</scope>
    <source>
        <strain evidence="2 3">DSM 18997</strain>
    </source>
</reference>
<name>A0A9X4KEJ1_9BACL</name>
<evidence type="ECO:0000313" key="3">
    <source>
        <dbReference type="Proteomes" id="UP001153387"/>
    </source>
</evidence>
<dbReference type="SUPFAM" id="SSF50475">
    <property type="entry name" value="FMN-binding split barrel"/>
    <property type="match status" value="1"/>
</dbReference>
<feature type="region of interest" description="Disordered" evidence="1">
    <location>
        <begin position="181"/>
        <end position="204"/>
    </location>
</feature>
<dbReference type="Proteomes" id="UP001153387">
    <property type="component" value="Unassembled WGS sequence"/>
</dbReference>
<dbReference type="PANTHER" id="PTHR34071">
    <property type="entry name" value="5-NITROIMIDAZOLE ANTIBIOTICS RESISTANCE PROTEIN, NIMA-FAMILY-RELATED PROTEIN-RELATED"/>
    <property type="match status" value="1"/>
</dbReference>
<evidence type="ECO:0000256" key="1">
    <source>
        <dbReference type="SAM" id="MobiDB-lite"/>
    </source>
</evidence>